<reference evidence="3" key="1">
    <citation type="submission" date="2016-11" db="UniProtKB">
        <authorList>
            <consortium name="WormBaseParasite"/>
        </authorList>
    </citation>
    <scope>IDENTIFICATION</scope>
</reference>
<keyword evidence="1" id="KW-0732">Signal</keyword>
<dbReference type="WBParaSite" id="L893_g17432.t1">
    <property type="protein sequence ID" value="L893_g17432.t1"/>
    <property type="gene ID" value="L893_g17432"/>
</dbReference>
<dbReference type="PANTHER" id="PTHR37443">
    <property type="entry name" value="PROTEIN CBG09852-RELATED"/>
    <property type="match status" value="1"/>
</dbReference>
<proteinExistence type="predicted"/>
<evidence type="ECO:0000313" key="2">
    <source>
        <dbReference type="Proteomes" id="UP000095287"/>
    </source>
</evidence>
<organism evidence="2 3">
    <name type="scientific">Steinernema glaseri</name>
    <dbReference type="NCBI Taxonomy" id="37863"/>
    <lineage>
        <taxon>Eukaryota</taxon>
        <taxon>Metazoa</taxon>
        <taxon>Ecdysozoa</taxon>
        <taxon>Nematoda</taxon>
        <taxon>Chromadorea</taxon>
        <taxon>Rhabditida</taxon>
        <taxon>Tylenchina</taxon>
        <taxon>Panagrolaimomorpha</taxon>
        <taxon>Strongyloidoidea</taxon>
        <taxon>Steinernematidae</taxon>
        <taxon>Steinernema</taxon>
    </lineage>
</organism>
<name>A0A1I7YKS8_9BILA</name>
<accession>A0A1I7YKS8</accession>
<evidence type="ECO:0000256" key="1">
    <source>
        <dbReference type="SAM" id="SignalP"/>
    </source>
</evidence>
<dbReference type="Proteomes" id="UP000095287">
    <property type="component" value="Unplaced"/>
</dbReference>
<keyword evidence="2" id="KW-1185">Reference proteome</keyword>
<feature type="signal peptide" evidence="1">
    <location>
        <begin position="1"/>
        <end position="16"/>
    </location>
</feature>
<protein>
    <submittedName>
        <fullName evidence="3">Secreted protein</fullName>
    </submittedName>
</protein>
<dbReference type="PANTHER" id="PTHR37443:SF3">
    <property type="entry name" value="SECRETED PROTEIN"/>
    <property type="match status" value="1"/>
</dbReference>
<dbReference type="InterPro" id="IPR040271">
    <property type="entry name" value="T19C3.2-like"/>
</dbReference>
<feature type="chain" id="PRO_5009312269" evidence="1">
    <location>
        <begin position="17"/>
        <end position="244"/>
    </location>
</feature>
<evidence type="ECO:0000313" key="3">
    <source>
        <dbReference type="WBParaSite" id="L893_g17432.t1"/>
    </source>
</evidence>
<sequence length="244" mass="27199">MVTSLRVFVVFSAVSALVIDAQLAAVYSDVEQSKECGTWSSWGPCVWPSKSEPTPYLGQITPVCQQHWFYKFIRSHYEKALNSFFQYLQTILKSDKPCGLCSYKQSCGYGGPKQCNTSPFEIPGGRAVMPFFVSERVCSARDLHGHDQGDACVVDYDAVKENGGECQLWPSKKVDLSSIEPAFQEHVRALDWYTCLPQIKANKAGKGKREKVCRCCCYPFRPNPVTFKCEHSPGAPTAPGMDLL</sequence>
<dbReference type="AlphaFoldDB" id="A0A1I7YKS8"/>